<evidence type="ECO:0000313" key="5">
    <source>
        <dbReference type="Proteomes" id="UP001149140"/>
    </source>
</evidence>
<comment type="similarity">
    <text evidence="3">Belongs to the Maf family.</text>
</comment>
<dbReference type="InterPro" id="IPR003697">
    <property type="entry name" value="Maf-like"/>
</dbReference>
<dbReference type="PIRSF" id="PIRSF006305">
    <property type="entry name" value="Maf"/>
    <property type="match status" value="1"/>
</dbReference>
<dbReference type="EMBL" id="JAPDOD010000025">
    <property type="protein sequence ID" value="MDA0163439.1"/>
    <property type="molecule type" value="Genomic_DNA"/>
</dbReference>
<keyword evidence="3" id="KW-0963">Cytoplasm</keyword>
<dbReference type="GO" id="GO:0005737">
    <property type="term" value="C:cytoplasm"/>
    <property type="evidence" value="ECO:0007669"/>
    <property type="project" value="UniProtKB-SubCell"/>
</dbReference>
<keyword evidence="2 3" id="KW-0378">Hydrolase</keyword>
<dbReference type="AlphaFoldDB" id="A0A9X3S2E1"/>
<keyword evidence="5" id="KW-1185">Reference proteome</keyword>
<dbReference type="GO" id="GO:0047429">
    <property type="term" value="F:nucleoside triphosphate diphosphatase activity"/>
    <property type="evidence" value="ECO:0007669"/>
    <property type="project" value="UniProtKB-EC"/>
</dbReference>
<dbReference type="EC" id="3.6.1.9" evidence="3"/>
<protein>
    <recommendedName>
        <fullName evidence="3">Nucleoside triphosphate pyrophosphatase</fullName>
        <ecNumber evidence="3">3.6.1.9</ecNumber>
    </recommendedName>
    <alternativeName>
        <fullName evidence="3">Nucleotide pyrophosphatase</fullName>
        <shortName evidence="3">Nucleotide PPase</shortName>
    </alternativeName>
</protein>
<dbReference type="Pfam" id="PF02545">
    <property type="entry name" value="Maf"/>
    <property type="match status" value="1"/>
</dbReference>
<comment type="catalytic activity">
    <reaction evidence="3">
        <text>a ribonucleoside 5'-triphosphate + H2O = a ribonucleoside 5'-phosphate + diphosphate + H(+)</text>
        <dbReference type="Rhea" id="RHEA:23996"/>
        <dbReference type="ChEBI" id="CHEBI:15377"/>
        <dbReference type="ChEBI" id="CHEBI:15378"/>
        <dbReference type="ChEBI" id="CHEBI:33019"/>
        <dbReference type="ChEBI" id="CHEBI:58043"/>
        <dbReference type="ChEBI" id="CHEBI:61557"/>
        <dbReference type="EC" id="3.6.1.9"/>
    </reaction>
</comment>
<dbReference type="GO" id="GO:0009117">
    <property type="term" value="P:nucleotide metabolic process"/>
    <property type="evidence" value="ECO:0007669"/>
    <property type="project" value="UniProtKB-KW"/>
</dbReference>
<dbReference type="Proteomes" id="UP001149140">
    <property type="component" value="Unassembled WGS sequence"/>
</dbReference>
<comment type="catalytic activity">
    <reaction evidence="3">
        <text>a 2'-deoxyribonucleoside 5'-triphosphate + H2O = a 2'-deoxyribonucleoside 5'-phosphate + diphosphate + H(+)</text>
        <dbReference type="Rhea" id="RHEA:44644"/>
        <dbReference type="ChEBI" id="CHEBI:15377"/>
        <dbReference type="ChEBI" id="CHEBI:15378"/>
        <dbReference type="ChEBI" id="CHEBI:33019"/>
        <dbReference type="ChEBI" id="CHEBI:61560"/>
        <dbReference type="ChEBI" id="CHEBI:65317"/>
        <dbReference type="EC" id="3.6.1.9"/>
    </reaction>
</comment>
<evidence type="ECO:0000313" key="4">
    <source>
        <dbReference type="EMBL" id="MDA0163439.1"/>
    </source>
</evidence>
<name>A0A9X3S2E1_9ACTN</name>
<keyword evidence="3" id="KW-0546">Nucleotide metabolism</keyword>
<dbReference type="NCBIfam" id="TIGR00172">
    <property type="entry name" value="maf"/>
    <property type="match status" value="1"/>
</dbReference>
<evidence type="ECO:0000256" key="2">
    <source>
        <dbReference type="ARBA" id="ARBA00022801"/>
    </source>
</evidence>
<reference evidence="4" key="1">
    <citation type="submission" date="2022-10" db="EMBL/GenBank/DDBJ databases">
        <title>The WGS of Solirubrobacter ginsenosidimutans DSM 21036.</title>
        <authorList>
            <person name="Jiang Z."/>
        </authorList>
    </citation>
    <scope>NUCLEOTIDE SEQUENCE</scope>
    <source>
        <strain evidence="4">DSM 21036</strain>
    </source>
</reference>
<proteinExistence type="inferred from homology"/>
<sequence>MTRTLTLASASPQRRAILEQVGIAFDVQVSGVEEETHGDPVAVAEENARRKATAVPSALTLGADTLVAIDGDILGKPRDAAQAREYVARLAGRTHQVVGAIALARDGGPPRIATEITQVHFRPATPGQLDFYVKTGEWQGRAGGYAIQGVGAILVAGIEGDYLNVVGLPLTRLLDLEPALLPT</sequence>
<gene>
    <name evidence="4" type="ORF">OM076_24410</name>
</gene>
<dbReference type="HAMAP" id="MF_00528">
    <property type="entry name" value="Maf"/>
    <property type="match status" value="1"/>
</dbReference>
<feature type="active site" description="Proton acceptor" evidence="3">
    <location>
        <position position="64"/>
    </location>
</feature>
<dbReference type="Gene3D" id="3.90.950.10">
    <property type="match status" value="1"/>
</dbReference>
<organism evidence="4 5">
    <name type="scientific">Solirubrobacter ginsenosidimutans</name>
    <dbReference type="NCBI Taxonomy" id="490573"/>
    <lineage>
        <taxon>Bacteria</taxon>
        <taxon>Bacillati</taxon>
        <taxon>Actinomycetota</taxon>
        <taxon>Thermoleophilia</taxon>
        <taxon>Solirubrobacterales</taxon>
        <taxon>Solirubrobacteraceae</taxon>
        <taxon>Solirubrobacter</taxon>
    </lineage>
</organism>
<dbReference type="InterPro" id="IPR029001">
    <property type="entry name" value="ITPase-like_fam"/>
</dbReference>
<comment type="subcellular location">
    <subcellularLocation>
        <location evidence="3">Cytoplasm</location>
    </subcellularLocation>
</comment>
<dbReference type="PANTHER" id="PTHR43213">
    <property type="entry name" value="BIFUNCTIONAL DTTP/UTP PYROPHOSPHATASE/METHYLTRANSFERASE PROTEIN-RELATED"/>
    <property type="match status" value="1"/>
</dbReference>
<comment type="function">
    <text evidence="3">Nucleoside triphosphate pyrophosphatase. May have a dual role in cell division arrest and in preventing the incorporation of modified nucleotides into cellular nucleic acids.</text>
</comment>
<accession>A0A9X3S2E1</accession>
<comment type="caution">
    <text evidence="3">Lacks conserved residue(s) required for the propagation of feature annotation.</text>
</comment>
<dbReference type="RefSeq" id="WP_270042685.1">
    <property type="nucleotide sequence ID" value="NZ_JAPDOD010000025.1"/>
</dbReference>
<evidence type="ECO:0000256" key="3">
    <source>
        <dbReference type="HAMAP-Rule" id="MF_00528"/>
    </source>
</evidence>
<comment type="caution">
    <text evidence="4">The sequence shown here is derived from an EMBL/GenBank/DDBJ whole genome shotgun (WGS) entry which is preliminary data.</text>
</comment>
<dbReference type="PANTHER" id="PTHR43213:SF5">
    <property type="entry name" value="BIFUNCTIONAL DTTP_UTP PYROPHOSPHATASE_METHYLTRANSFERASE PROTEIN-RELATED"/>
    <property type="match status" value="1"/>
</dbReference>
<dbReference type="SUPFAM" id="SSF52972">
    <property type="entry name" value="ITPase-like"/>
    <property type="match status" value="1"/>
</dbReference>
<evidence type="ECO:0000256" key="1">
    <source>
        <dbReference type="ARBA" id="ARBA00001968"/>
    </source>
</evidence>
<dbReference type="CDD" id="cd00555">
    <property type="entry name" value="Maf"/>
    <property type="match status" value="1"/>
</dbReference>
<comment type="cofactor">
    <cofactor evidence="1 3">
        <name>a divalent metal cation</name>
        <dbReference type="ChEBI" id="CHEBI:60240"/>
    </cofactor>
</comment>